<dbReference type="SUPFAM" id="SSF109604">
    <property type="entry name" value="HD-domain/PDEase-like"/>
    <property type="match status" value="1"/>
</dbReference>
<dbReference type="PANTHER" id="PTHR35795">
    <property type="entry name" value="SLR1885 PROTEIN"/>
    <property type="match status" value="1"/>
</dbReference>
<dbReference type="PROSITE" id="PS51831">
    <property type="entry name" value="HD"/>
    <property type="match status" value="1"/>
</dbReference>
<keyword evidence="1 3" id="KW-0378">Hydrolase</keyword>
<reference evidence="3 4" key="1">
    <citation type="submission" date="2016-01" db="EMBL/GenBank/DDBJ databases">
        <authorList>
            <person name="Brown R."/>
        </authorList>
    </citation>
    <scope>NUCLEOTIDE SEQUENCE [LARGE SCALE GENOMIC DNA]</scope>
    <source>
        <strain evidence="3">Sporomusa sphaeroides DSM 2875</strain>
    </source>
</reference>
<gene>
    <name evidence="3" type="primary">dgt_2</name>
    <name evidence="3" type="ORF">SSPH_04017</name>
</gene>
<dbReference type="Pfam" id="PF13286">
    <property type="entry name" value="HD_assoc"/>
    <property type="match status" value="1"/>
</dbReference>
<dbReference type="EMBL" id="FCOW01000032">
    <property type="protein sequence ID" value="CVK21330.1"/>
    <property type="molecule type" value="Genomic_DNA"/>
</dbReference>
<feature type="domain" description="HD" evidence="2">
    <location>
        <begin position="222"/>
        <end position="384"/>
    </location>
</feature>
<sequence length="628" mass="71888">MSKFIMIKAKNSLPSLKFLEESYNTKGEERHFNVTGSGSDKAAVRGLSDDSYPVYILVFSEIGAEQKVEYLYLGSGTKCGSERSLSLRVSILQKVLNQSVIENFLSCSEIDLTQDFDYASYISVENSPSLVKQMNFITYPLYKNTEILQIDTYTVVDEEKSLHSLAQRNEYCIREYASVRAEYNRGEFQRDYERIVHSKAFRRMVDKAQIFSAEKGDHYRTRMTHSIVVSQIAKGISNALKLNNFLTDAIALGHDMGHTPFGHQGERTLNAVLTGEKPLLKSVIEEGATYGGFKHNYHSLRVATRLEEKYIEFDGLNLSFQTLDGIWKHTKTNLPNNPLINFVSSSTLHAYLNSEPIPRTPDGQVVPYTLEGQVVRVADEIAQRSHDLEDAFSAKRLTVEELKNYLLLGKMHELKTQIEQIEEGFIEAKKSNHFGADDDELLQERISSRIIYYFINDVLTQSNTNIDSYLLADGKSKFEKNGHKVDKLLIEFSLKGKNLCDYLEKIISKKVINSGEVSLFDSNGAAVIESLFASYYNNPRLLHRGTLRRIMQDFRKITKNVVDFEEGDPLIIEKEWRKIINAKANKEDRDLEENEYFLKNRVLVRNITDFIAGMTDSYAINEYNNIRR</sequence>
<protein>
    <submittedName>
        <fullName evidence="3">Deoxyguanosinetriphosphate triphosphohydrolase</fullName>
        <ecNumber evidence="3">3.1.5.1</ecNumber>
    </submittedName>
</protein>
<organism evidence="3 4">
    <name type="scientific">Sporomusa sphaeroides DSM 2875</name>
    <dbReference type="NCBI Taxonomy" id="1337886"/>
    <lineage>
        <taxon>Bacteria</taxon>
        <taxon>Bacillati</taxon>
        <taxon>Bacillota</taxon>
        <taxon>Negativicutes</taxon>
        <taxon>Selenomonadales</taxon>
        <taxon>Sporomusaceae</taxon>
        <taxon>Sporomusa</taxon>
    </lineage>
</organism>
<dbReference type="InterPro" id="IPR003607">
    <property type="entry name" value="HD/PDEase_dom"/>
</dbReference>
<dbReference type="InterPro" id="IPR006261">
    <property type="entry name" value="dGTPase"/>
</dbReference>
<evidence type="ECO:0000256" key="1">
    <source>
        <dbReference type="ARBA" id="ARBA00022801"/>
    </source>
</evidence>
<dbReference type="Pfam" id="PF01966">
    <property type="entry name" value="HD"/>
    <property type="match status" value="1"/>
</dbReference>
<dbReference type="EC" id="3.1.5.1" evidence="3"/>
<dbReference type="RefSeq" id="WP_075754135.1">
    <property type="nucleotide sequence ID" value="NZ_CP146991.1"/>
</dbReference>
<dbReference type="Proteomes" id="UP000245702">
    <property type="component" value="Unassembled WGS sequence"/>
</dbReference>
<comment type="caution">
    <text evidence="3">The sequence shown here is derived from an EMBL/GenBank/DDBJ whole genome shotgun (WGS) entry which is preliminary data.</text>
</comment>
<name>A0ABP2CAW1_9FIRM</name>
<evidence type="ECO:0000313" key="3">
    <source>
        <dbReference type="EMBL" id="CVK21330.1"/>
    </source>
</evidence>
<keyword evidence="4" id="KW-1185">Reference proteome</keyword>
<dbReference type="SMART" id="SM00471">
    <property type="entry name" value="HDc"/>
    <property type="match status" value="1"/>
</dbReference>
<dbReference type="InterPro" id="IPR051094">
    <property type="entry name" value="Diverse_Catalytic_Enzymes"/>
</dbReference>
<dbReference type="PANTHER" id="PTHR35795:SF1">
    <property type="entry name" value="BIS(5'-NUCLEOSYL)-TETRAPHOSPHATASE, SYMMETRICAL"/>
    <property type="match status" value="1"/>
</dbReference>
<evidence type="ECO:0000259" key="2">
    <source>
        <dbReference type="PROSITE" id="PS51831"/>
    </source>
</evidence>
<dbReference type="GO" id="GO:0008832">
    <property type="term" value="F:dGTPase activity"/>
    <property type="evidence" value="ECO:0007669"/>
    <property type="project" value="UniProtKB-EC"/>
</dbReference>
<dbReference type="NCBIfam" id="TIGR01353">
    <property type="entry name" value="dGTP_triPase"/>
    <property type="match status" value="1"/>
</dbReference>
<proteinExistence type="predicted"/>
<dbReference type="Gene3D" id="1.10.3210.10">
    <property type="entry name" value="Hypothetical protein af1432"/>
    <property type="match status" value="1"/>
</dbReference>
<dbReference type="InterPro" id="IPR026875">
    <property type="entry name" value="PHydrolase_assoc_dom"/>
</dbReference>
<accession>A0ABP2CAW1</accession>
<evidence type="ECO:0000313" key="4">
    <source>
        <dbReference type="Proteomes" id="UP000245702"/>
    </source>
</evidence>
<dbReference type="InterPro" id="IPR006674">
    <property type="entry name" value="HD_domain"/>
</dbReference>